<accession>A0A2K1J383</accession>
<dbReference type="AlphaFoldDB" id="A0A2K1J383"/>
<dbReference type="EnsemblPlants" id="Pp3c17_8980V3.1">
    <property type="protein sequence ID" value="PAC:32905760.CDS.1"/>
    <property type="gene ID" value="Pp3c17_8980"/>
</dbReference>
<keyword evidence="3" id="KW-1185">Reference proteome</keyword>
<dbReference type="Gramene" id="Pp3c17_8980V3.1">
    <property type="protein sequence ID" value="PAC:32905760.CDS.1"/>
    <property type="gene ID" value="Pp3c17_8980"/>
</dbReference>
<proteinExistence type="predicted"/>
<dbReference type="EMBL" id="ABEU02000017">
    <property type="protein sequence ID" value="PNR35981.1"/>
    <property type="molecule type" value="Genomic_DNA"/>
</dbReference>
<dbReference type="PaxDb" id="3218-PP1S202_77V6.1"/>
<protein>
    <submittedName>
        <fullName evidence="1 2">Uncharacterized protein</fullName>
    </submittedName>
</protein>
<dbReference type="EnsemblPlants" id="Pp3c17_8980V3.2">
    <property type="protein sequence ID" value="PAC:32905761.CDS.1"/>
    <property type="gene ID" value="Pp3c17_8980"/>
</dbReference>
<evidence type="ECO:0000313" key="2">
    <source>
        <dbReference type="EnsemblPlants" id="PAC:32905760.CDS.1"/>
    </source>
</evidence>
<reference evidence="1 3" key="2">
    <citation type="journal article" date="2018" name="Plant J.">
        <title>The Physcomitrella patens chromosome-scale assembly reveals moss genome structure and evolution.</title>
        <authorList>
            <person name="Lang D."/>
            <person name="Ullrich K.K."/>
            <person name="Murat F."/>
            <person name="Fuchs J."/>
            <person name="Jenkins J."/>
            <person name="Haas F.B."/>
            <person name="Piednoel M."/>
            <person name="Gundlach H."/>
            <person name="Van Bel M."/>
            <person name="Meyberg R."/>
            <person name="Vives C."/>
            <person name="Morata J."/>
            <person name="Symeonidi A."/>
            <person name="Hiss M."/>
            <person name="Muchero W."/>
            <person name="Kamisugi Y."/>
            <person name="Saleh O."/>
            <person name="Blanc G."/>
            <person name="Decker E.L."/>
            <person name="van Gessel N."/>
            <person name="Grimwood J."/>
            <person name="Hayes R.D."/>
            <person name="Graham S.W."/>
            <person name="Gunter L.E."/>
            <person name="McDaniel S.F."/>
            <person name="Hoernstein S.N.W."/>
            <person name="Larsson A."/>
            <person name="Li F.W."/>
            <person name="Perroud P.F."/>
            <person name="Phillips J."/>
            <person name="Ranjan P."/>
            <person name="Rokshar D.S."/>
            <person name="Rothfels C.J."/>
            <person name="Schneider L."/>
            <person name="Shu S."/>
            <person name="Stevenson D.W."/>
            <person name="Thummler F."/>
            <person name="Tillich M."/>
            <person name="Villarreal Aguilar J.C."/>
            <person name="Widiez T."/>
            <person name="Wong G.K."/>
            <person name="Wymore A."/>
            <person name="Zhang Y."/>
            <person name="Zimmer A.D."/>
            <person name="Quatrano R.S."/>
            <person name="Mayer K.F.X."/>
            <person name="Goodstein D."/>
            <person name="Casacuberta J.M."/>
            <person name="Vandepoele K."/>
            <person name="Reski R."/>
            <person name="Cuming A.C."/>
            <person name="Tuskan G.A."/>
            <person name="Maumus F."/>
            <person name="Salse J."/>
            <person name="Schmutz J."/>
            <person name="Rensing S.A."/>
        </authorList>
    </citation>
    <scope>NUCLEOTIDE SEQUENCE [LARGE SCALE GENOMIC DNA]</scope>
    <source>
        <strain evidence="2 3">cv. Gransden 2004</strain>
    </source>
</reference>
<dbReference type="Proteomes" id="UP000006727">
    <property type="component" value="Chromosome 17"/>
</dbReference>
<evidence type="ECO:0000313" key="3">
    <source>
        <dbReference type="Proteomes" id="UP000006727"/>
    </source>
</evidence>
<reference evidence="1 3" key="1">
    <citation type="journal article" date="2008" name="Science">
        <title>The Physcomitrella genome reveals evolutionary insights into the conquest of land by plants.</title>
        <authorList>
            <person name="Rensing S."/>
            <person name="Lang D."/>
            <person name="Zimmer A."/>
            <person name="Terry A."/>
            <person name="Salamov A."/>
            <person name="Shapiro H."/>
            <person name="Nishiyama T."/>
            <person name="Perroud P.-F."/>
            <person name="Lindquist E."/>
            <person name="Kamisugi Y."/>
            <person name="Tanahashi T."/>
            <person name="Sakakibara K."/>
            <person name="Fujita T."/>
            <person name="Oishi K."/>
            <person name="Shin-I T."/>
            <person name="Kuroki Y."/>
            <person name="Toyoda A."/>
            <person name="Suzuki Y."/>
            <person name="Hashimoto A."/>
            <person name="Yamaguchi K."/>
            <person name="Sugano A."/>
            <person name="Kohara Y."/>
            <person name="Fujiyama A."/>
            <person name="Anterola A."/>
            <person name="Aoki S."/>
            <person name="Ashton N."/>
            <person name="Barbazuk W.B."/>
            <person name="Barker E."/>
            <person name="Bennetzen J."/>
            <person name="Bezanilla M."/>
            <person name="Blankenship R."/>
            <person name="Cho S.H."/>
            <person name="Dutcher S."/>
            <person name="Estelle M."/>
            <person name="Fawcett J.A."/>
            <person name="Gundlach H."/>
            <person name="Hanada K."/>
            <person name="Heyl A."/>
            <person name="Hicks K.A."/>
            <person name="Hugh J."/>
            <person name="Lohr M."/>
            <person name="Mayer K."/>
            <person name="Melkozernov A."/>
            <person name="Murata T."/>
            <person name="Nelson D."/>
            <person name="Pils B."/>
            <person name="Prigge M."/>
            <person name="Reiss B."/>
            <person name="Renner T."/>
            <person name="Rombauts S."/>
            <person name="Rushton P."/>
            <person name="Sanderfoot A."/>
            <person name="Schween G."/>
            <person name="Shiu S.-H."/>
            <person name="Stueber K."/>
            <person name="Theodoulou F.L."/>
            <person name="Tu H."/>
            <person name="Van de Peer Y."/>
            <person name="Verrier P.J."/>
            <person name="Waters E."/>
            <person name="Wood A."/>
            <person name="Yang L."/>
            <person name="Cove D."/>
            <person name="Cuming A."/>
            <person name="Hasebe M."/>
            <person name="Lucas S."/>
            <person name="Mishler D.B."/>
            <person name="Reski R."/>
            <person name="Grigoriev I."/>
            <person name="Quatrano R.S."/>
            <person name="Boore J.L."/>
        </authorList>
    </citation>
    <scope>NUCLEOTIDE SEQUENCE [LARGE SCALE GENOMIC DNA]</scope>
    <source>
        <strain evidence="2 3">cv. Gransden 2004</strain>
    </source>
</reference>
<dbReference type="InParanoid" id="A0A2K1J383"/>
<sequence length="221" mass="25277">MTLREYCSLASVSNVCTQGQFTMTDLKRVALVCDGCFSRFTFITMLTKTSVIHGFVCADLGTEHDRLVQEVVVPDVPSGLRSYPSCSTKERMYNPLKVEHWDVKEEIEEFFKRADKRKHAYEISVTSSTRKTSVTAKMEGIIVANIMSEIQHFMKKKQPQLKFRFESQVVLSSIEKKKDETYETNKTDKTDKTGSDAKFSPNLVDLVIRNPRADFVVTIHE</sequence>
<reference evidence="2" key="3">
    <citation type="submission" date="2020-12" db="UniProtKB">
        <authorList>
            <consortium name="EnsemblPlants"/>
        </authorList>
    </citation>
    <scope>IDENTIFICATION</scope>
</reference>
<evidence type="ECO:0000313" key="1">
    <source>
        <dbReference type="EMBL" id="PNR35981.1"/>
    </source>
</evidence>
<gene>
    <name evidence="1" type="ORF">PHYPA_021831</name>
</gene>
<organism evidence="1">
    <name type="scientific">Physcomitrium patens</name>
    <name type="common">Spreading-leaved earth moss</name>
    <name type="synonym">Physcomitrella patens</name>
    <dbReference type="NCBI Taxonomy" id="3218"/>
    <lineage>
        <taxon>Eukaryota</taxon>
        <taxon>Viridiplantae</taxon>
        <taxon>Streptophyta</taxon>
        <taxon>Embryophyta</taxon>
        <taxon>Bryophyta</taxon>
        <taxon>Bryophytina</taxon>
        <taxon>Bryopsida</taxon>
        <taxon>Funariidae</taxon>
        <taxon>Funariales</taxon>
        <taxon>Funariaceae</taxon>
        <taxon>Physcomitrium</taxon>
    </lineage>
</organism>
<name>A0A2K1J383_PHYPA</name>
<dbReference type="Gramene" id="Pp3c17_8980V3.2">
    <property type="protein sequence ID" value="PAC:32905761.CDS.1"/>
    <property type="gene ID" value="Pp3c17_8980"/>
</dbReference>